<feature type="transmembrane region" description="Helical" evidence="6">
    <location>
        <begin position="64"/>
        <end position="86"/>
    </location>
</feature>
<organism evidence="8 9">
    <name type="scientific">Desulfoprunum benzoelyticum</name>
    <dbReference type="NCBI Taxonomy" id="1506996"/>
    <lineage>
        <taxon>Bacteria</taxon>
        <taxon>Pseudomonadati</taxon>
        <taxon>Thermodesulfobacteriota</taxon>
        <taxon>Desulfobulbia</taxon>
        <taxon>Desulfobulbales</taxon>
        <taxon>Desulfobulbaceae</taxon>
        <taxon>Desulfoprunum</taxon>
    </lineage>
</organism>
<evidence type="ECO:0000256" key="1">
    <source>
        <dbReference type="ARBA" id="ARBA00004651"/>
    </source>
</evidence>
<keyword evidence="9" id="KW-1185">Reference proteome</keyword>
<evidence type="ECO:0000256" key="6">
    <source>
        <dbReference type="SAM" id="Phobius"/>
    </source>
</evidence>
<dbReference type="EMBL" id="JACHEO010000003">
    <property type="protein sequence ID" value="MBB5347194.1"/>
    <property type="molecule type" value="Genomic_DNA"/>
</dbReference>
<evidence type="ECO:0000259" key="7">
    <source>
        <dbReference type="Pfam" id="PF09335"/>
    </source>
</evidence>
<dbReference type="InterPro" id="IPR051311">
    <property type="entry name" value="DedA_domain"/>
</dbReference>
<keyword evidence="5 6" id="KW-0472">Membrane</keyword>
<keyword evidence="4 6" id="KW-1133">Transmembrane helix</keyword>
<dbReference type="InterPro" id="IPR032816">
    <property type="entry name" value="VTT_dom"/>
</dbReference>
<comment type="subcellular location">
    <subcellularLocation>
        <location evidence="1">Cell membrane</location>
        <topology evidence="1">Multi-pass membrane protein</topology>
    </subcellularLocation>
</comment>
<reference evidence="8 9" key="1">
    <citation type="submission" date="2020-08" db="EMBL/GenBank/DDBJ databases">
        <title>Genomic Encyclopedia of Type Strains, Phase IV (KMG-IV): sequencing the most valuable type-strain genomes for metagenomic binning, comparative biology and taxonomic classification.</title>
        <authorList>
            <person name="Goeker M."/>
        </authorList>
    </citation>
    <scope>NUCLEOTIDE SEQUENCE [LARGE SCALE GENOMIC DNA]</scope>
    <source>
        <strain evidence="8 9">DSM 28570</strain>
    </source>
</reference>
<feature type="transmembrane region" description="Helical" evidence="6">
    <location>
        <begin position="183"/>
        <end position="202"/>
    </location>
</feature>
<evidence type="ECO:0000256" key="2">
    <source>
        <dbReference type="ARBA" id="ARBA00022475"/>
    </source>
</evidence>
<name>A0A840UUW5_9BACT</name>
<evidence type="ECO:0000256" key="4">
    <source>
        <dbReference type="ARBA" id="ARBA00022989"/>
    </source>
</evidence>
<accession>A0A840UUW5</accession>
<gene>
    <name evidence="8" type="ORF">HNQ81_000907</name>
</gene>
<evidence type="ECO:0000256" key="3">
    <source>
        <dbReference type="ARBA" id="ARBA00022692"/>
    </source>
</evidence>
<evidence type="ECO:0000313" key="8">
    <source>
        <dbReference type="EMBL" id="MBB5347194.1"/>
    </source>
</evidence>
<dbReference type="PANTHER" id="PTHR42709:SF6">
    <property type="entry name" value="UNDECAPRENYL PHOSPHATE TRANSPORTER A"/>
    <property type="match status" value="1"/>
</dbReference>
<dbReference type="Proteomes" id="UP000539642">
    <property type="component" value="Unassembled WGS sequence"/>
</dbReference>
<evidence type="ECO:0000256" key="5">
    <source>
        <dbReference type="ARBA" id="ARBA00023136"/>
    </source>
</evidence>
<dbReference type="Pfam" id="PF09335">
    <property type="entry name" value="VTT_dom"/>
    <property type="match status" value="1"/>
</dbReference>
<evidence type="ECO:0000313" key="9">
    <source>
        <dbReference type="Proteomes" id="UP000539642"/>
    </source>
</evidence>
<feature type="domain" description="VTT" evidence="7">
    <location>
        <begin position="50"/>
        <end position="170"/>
    </location>
</feature>
<feature type="transmembrane region" description="Helical" evidence="6">
    <location>
        <begin position="12"/>
        <end position="37"/>
    </location>
</feature>
<proteinExistence type="predicted"/>
<feature type="transmembrane region" description="Helical" evidence="6">
    <location>
        <begin position="147"/>
        <end position="171"/>
    </location>
</feature>
<dbReference type="GO" id="GO:0005886">
    <property type="term" value="C:plasma membrane"/>
    <property type="evidence" value="ECO:0007669"/>
    <property type="project" value="UniProtKB-SubCell"/>
</dbReference>
<dbReference type="PANTHER" id="PTHR42709">
    <property type="entry name" value="ALKALINE PHOSPHATASE LIKE PROTEIN"/>
    <property type="match status" value="1"/>
</dbReference>
<comment type="caution">
    <text evidence="8">The sequence shown here is derived from an EMBL/GenBank/DDBJ whole genome shotgun (WGS) entry which is preliminary data.</text>
</comment>
<sequence length="219" mass="25044">MGTGKWERIEMFHHFVVWLTDTIGQWGYPGIVMLMALESSFFPFPSEVVIPPAAYLAASGKMNIGMVVLCGTLGSLLGAVFNYWFALKFGRLFFEKYGRYLLVSPKSLEKADRFFERHGHISTFIGRLLPGIRQYISLPAGLARMNIFIFCTATALGAGIWVLILASMGYWFGRNEQLVLQNLHWATLILMVGCGVIVFFYWRTWQSHIRRTQELETRL</sequence>
<keyword evidence="3 6" id="KW-0812">Transmembrane</keyword>
<dbReference type="AlphaFoldDB" id="A0A840UUW5"/>
<protein>
    <submittedName>
        <fullName evidence="8">Membrane protein DedA with SNARE-associated domain</fullName>
    </submittedName>
</protein>
<keyword evidence="2" id="KW-1003">Cell membrane</keyword>